<dbReference type="InterPro" id="IPR026444">
    <property type="entry name" value="Secre_tail"/>
</dbReference>
<evidence type="ECO:0000256" key="1">
    <source>
        <dbReference type="SAM" id="SignalP"/>
    </source>
</evidence>
<gene>
    <name evidence="3" type="ORF">JIV24_19360</name>
</gene>
<organism evidence="3 4">
    <name type="scientific">Carboxylicivirga marina</name>
    <dbReference type="NCBI Taxonomy" id="2800988"/>
    <lineage>
        <taxon>Bacteria</taxon>
        <taxon>Pseudomonadati</taxon>
        <taxon>Bacteroidota</taxon>
        <taxon>Bacteroidia</taxon>
        <taxon>Marinilabiliales</taxon>
        <taxon>Marinilabiliaceae</taxon>
        <taxon>Carboxylicivirga</taxon>
    </lineage>
</organism>
<keyword evidence="1" id="KW-0732">Signal</keyword>
<dbReference type="RefSeq" id="WP_200466733.1">
    <property type="nucleotide sequence ID" value="NZ_JAENRR010000073.1"/>
</dbReference>
<proteinExistence type="predicted"/>
<name>A0ABS1HQS4_9BACT</name>
<dbReference type="EMBL" id="JAENRR010000073">
    <property type="protein sequence ID" value="MBK3519514.1"/>
    <property type="molecule type" value="Genomic_DNA"/>
</dbReference>
<evidence type="ECO:0000313" key="3">
    <source>
        <dbReference type="EMBL" id="MBK3519514.1"/>
    </source>
</evidence>
<feature type="chain" id="PRO_5045834769" evidence="1">
    <location>
        <begin position="19"/>
        <end position="285"/>
    </location>
</feature>
<feature type="domain" description="Secretion system C-terminal sorting" evidence="2">
    <location>
        <begin position="217"/>
        <end position="283"/>
    </location>
</feature>
<evidence type="ECO:0000313" key="4">
    <source>
        <dbReference type="Proteomes" id="UP000605676"/>
    </source>
</evidence>
<comment type="caution">
    <text evidence="3">The sequence shown here is derived from an EMBL/GenBank/DDBJ whole genome shotgun (WGS) entry which is preliminary data.</text>
</comment>
<feature type="signal peptide" evidence="1">
    <location>
        <begin position="1"/>
        <end position="18"/>
    </location>
</feature>
<reference evidence="3 4" key="1">
    <citation type="submission" date="2021-01" db="EMBL/GenBank/DDBJ databases">
        <title>Carboxyliciviraga sp.nov., isolated from coastal sediments.</title>
        <authorList>
            <person name="Lu D."/>
            <person name="Zhang T."/>
        </authorList>
    </citation>
    <scope>NUCLEOTIDE SEQUENCE [LARGE SCALE GENOMIC DNA]</scope>
    <source>
        <strain evidence="3 4">N1Y132</strain>
    </source>
</reference>
<dbReference type="Proteomes" id="UP000605676">
    <property type="component" value="Unassembled WGS sequence"/>
</dbReference>
<dbReference type="Gene3D" id="2.60.120.260">
    <property type="entry name" value="Galactose-binding domain-like"/>
    <property type="match status" value="1"/>
</dbReference>
<dbReference type="NCBIfam" id="TIGR04183">
    <property type="entry name" value="Por_Secre_tail"/>
    <property type="match status" value="1"/>
</dbReference>
<accession>A0ABS1HQS4</accession>
<protein>
    <submittedName>
        <fullName evidence="3">T9SS type A sorting domain-containing protein</fullName>
    </submittedName>
</protein>
<evidence type="ECO:0000259" key="2">
    <source>
        <dbReference type="Pfam" id="PF18962"/>
    </source>
</evidence>
<keyword evidence="4" id="KW-1185">Reference proteome</keyword>
<sequence>MKTITLIMALCVTSLSFGQIIVDGGFETIGASGESIVVQGTGAARETGIWASPSAGNNLNTIVSSNADVGTYALQLDSRDNACKVHQNVILTPNTTYTCSFRVRKVNADVGDDTKVLVFKVVSNAGNVVQTATEGTFGYAENQAWKVKRSTLSTSAYESVSFVFTTGELTDFYLAIALQPDAAGSPVLLDEISITEGVYTGLSNEEFTAKNSFNYAPNPTNGIINLSASERIEKVEFFSLLGQKEFAAPVNALSKRVNISSLQSGIYLMQVTVDNAVGTYKIIKN</sequence>
<dbReference type="Pfam" id="PF18962">
    <property type="entry name" value="Por_Secre_tail"/>
    <property type="match status" value="1"/>
</dbReference>